<dbReference type="Proteomes" id="UP000597762">
    <property type="component" value="Unassembled WGS sequence"/>
</dbReference>
<organism evidence="1 2">
    <name type="scientific">Acanthosepion pharaonis</name>
    <name type="common">Pharaoh cuttlefish</name>
    <name type="synonym">Sepia pharaonis</name>
    <dbReference type="NCBI Taxonomy" id="158019"/>
    <lineage>
        <taxon>Eukaryota</taxon>
        <taxon>Metazoa</taxon>
        <taxon>Spiralia</taxon>
        <taxon>Lophotrochozoa</taxon>
        <taxon>Mollusca</taxon>
        <taxon>Cephalopoda</taxon>
        <taxon>Coleoidea</taxon>
        <taxon>Decapodiformes</taxon>
        <taxon>Sepiida</taxon>
        <taxon>Sepiina</taxon>
        <taxon>Sepiidae</taxon>
        <taxon>Acanthosepion</taxon>
    </lineage>
</organism>
<keyword evidence="2" id="KW-1185">Reference proteome</keyword>
<proteinExistence type="predicted"/>
<sequence length="160" mass="17559">MQYGQAIRNTSSPLPTREQATQFGRMRSTAPLSVCSMQYAADSGCKIGKAIRNTSSPLPTRGAGYVIWLYEKHCSSKGTCSMGKQSGTHHHPCRLGSRLRKFGLYEKHCSSKCMQYAVWASNQEHIITPADSGAGYVNLAVKGEALLLLYAVWASNEKHC</sequence>
<reference evidence="1" key="1">
    <citation type="submission" date="2021-01" db="EMBL/GenBank/DDBJ databases">
        <authorList>
            <person name="Li R."/>
            <person name="Bekaert M."/>
        </authorList>
    </citation>
    <scope>NUCLEOTIDE SEQUENCE</scope>
    <source>
        <strain evidence="1">Farmed</strain>
    </source>
</reference>
<evidence type="ECO:0000313" key="1">
    <source>
        <dbReference type="EMBL" id="CAE1309455.1"/>
    </source>
</evidence>
<dbReference type="AlphaFoldDB" id="A0A812DVM1"/>
<name>A0A812DVM1_ACAPH</name>
<accession>A0A812DVM1</accession>
<dbReference type="EMBL" id="CAHIKZ030004302">
    <property type="protein sequence ID" value="CAE1309455.1"/>
    <property type="molecule type" value="Genomic_DNA"/>
</dbReference>
<gene>
    <name evidence="1" type="ORF">SPHA_61155</name>
</gene>
<evidence type="ECO:0000313" key="2">
    <source>
        <dbReference type="Proteomes" id="UP000597762"/>
    </source>
</evidence>
<protein>
    <submittedName>
        <fullName evidence="1">Uncharacterized protein</fullName>
    </submittedName>
</protein>
<comment type="caution">
    <text evidence="1">The sequence shown here is derived from an EMBL/GenBank/DDBJ whole genome shotgun (WGS) entry which is preliminary data.</text>
</comment>